<evidence type="ECO:0000313" key="4">
    <source>
        <dbReference type="Proteomes" id="UP000325295"/>
    </source>
</evidence>
<keyword evidence="1" id="KW-0067">ATP-binding</keyword>
<dbReference type="RefSeq" id="WP_150204595.1">
    <property type="nucleotide sequence ID" value="NZ_CP043939.1"/>
</dbReference>
<dbReference type="AlphaFoldDB" id="A0A5P1X437"/>
<evidence type="ECO:0000313" key="3">
    <source>
        <dbReference type="EMBL" id="QER68303.1"/>
    </source>
</evidence>
<sequence length="415" mass="48486">MDSAKQAFVPIILGTDLNAYGMARSFYEKYTVKSELYAMMELAPTRFSKIVTPHFIENFKDPKVFKDTLLAVGKKYRDQDIIPVLISCGDDYTEFVAEHRDAFLEYYVCPYTDADTVAKLTDKESFYRICDEYGLPYPHTKIINSSDDTSDFDSPFGYPVVLKGADANQWRTIHFDGYEKAFTINDKEKLNLMIHRIFEHGYVGDLILQDYVPGDDSNMRTINIYADQYHHVKMMVLGHPLLEDPSPLSIGNYVAIAPGYDQDIYDQLKNFLEKIEFTGFVNFDVKYDRRDNSFKVFDLNPRQGRSSFFTMLNGYNFASLPVEDYIFGTLKDQPTVFANKDTSQYKLWLGVSKATFEKYATDNEAKTAAMELIKHHKYGTTFKYNRDWNIRRALIEFWMNHRYKQNFDKYFKEKI</sequence>
<keyword evidence="4" id="KW-1185">Reference proteome</keyword>
<name>A0A5P1X437_9LACO</name>
<accession>A0A5P1X437</accession>
<dbReference type="InterPro" id="IPR013815">
    <property type="entry name" value="ATP_grasp_subdomain_1"/>
</dbReference>
<evidence type="ECO:0000259" key="2">
    <source>
        <dbReference type="PROSITE" id="PS50975"/>
    </source>
</evidence>
<dbReference type="Proteomes" id="UP000325295">
    <property type="component" value="Chromosome"/>
</dbReference>
<dbReference type="GO" id="GO:0016874">
    <property type="term" value="F:ligase activity"/>
    <property type="evidence" value="ECO:0007669"/>
    <property type="project" value="UniProtKB-KW"/>
</dbReference>
<dbReference type="GO" id="GO:0046872">
    <property type="term" value="F:metal ion binding"/>
    <property type="evidence" value="ECO:0007669"/>
    <property type="project" value="InterPro"/>
</dbReference>
<dbReference type="SUPFAM" id="SSF56059">
    <property type="entry name" value="Glutathione synthetase ATP-binding domain-like"/>
    <property type="match status" value="1"/>
</dbReference>
<organism evidence="3 4">
    <name type="scientific">Paucilactobacillus nenjiangensis</name>
    <dbReference type="NCBI Taxonomy" id="1296540"/>
    <lineage>
        <taxon>Bacteria</taxon>
        <taxon>Bacillati</taxon>
        <taxon>Bacillota</taxon>
        <taxon>Bacilli</taxon>
        <taxon>Lactobacillales</taxon>
        <taxon>Lactobacillaceae</taxon>
        <taxon>Paucilactobacillus</taxon>
    </lineage>
</organism>
<gene>
    <name evidence="3" type="ORF">F0161_11005</name>
</gene>
<reference evidence="3 4" key="1">
    <citation type="submission" date="2019-09" db="EMBL/GenBank/DDBJ databases">
        <title>Complete Genome Sequence of Lactobacillus nenjiangensis SH-Y15, isolated from sauerkraut.</title>
        <authorList>
            <person name="Yang H."/>
        </authorList>
    </citation>
    <scope>NUCLEOTIDE SEQUENCE [LARGE SCALE GENOMIC DNA]</scope>
    <source>
        <strain evidence="3 4">SH-Y15</strain>
    </source>
</reference>
<feature type="domain" description="ATP-grasp" evidence="2">
    <location>
        <begin position="127"/>
        <end position="326"/>
    </location>
</feature>
<proteinExistence type="predicted"/>
<keyword evidence="1" id="KW-0547">Nucleotide-binding</keyword>
<dbReference type="InterPro" id="IPR011761">
    <property type="entry name" value="ATP-grasp"/>
</dbReference>
<keyword evidence="3" id="KW-0436">Ligase</keyword>
<dbReference type="PROSITE" id="PS50975">
    <property type="entry name" value="ATP_GRASP"/>
    <property type="match status" value="1"/>
</dbReference>
<dbReference type="Gene3D" id="3.30.470.20">
    <property type="entry name" value="ATP-grasp fold, B domain"/>
    <property type="match status" value="1"/>
</dbReference>
<dbReference type="GO" id="GO:0005524">
    <property type="term" value="F:ATP binding"/>
    <property type="evidence" value="ECO:0007669"/>
    <property type="project" value="UniProtKB-UniRule"/>
</dbReference>
<dbReference type="Gene3D" id="3.30.1490.20">
    <property type="entry name" value="ATP-grasp fold, A domain"/>
    <property type="match status" value="1"/>
</dbReference>
<dbReference type="EMBL" id="CP043939">
    <property type="protein sequence ID" value="QER68303.1"/>
    <property type="molecule type" value="Genomic_DNA"/>
</dbReference>
<dbReference type="KEGG" id="lnn:F0161_11005"/>
<protein>
    <submittedName>
        <fullName evidence="3">Carboxylate--amine ligase</fullName>
    </submittedName>
</protein>
<dbReference type="OrthoDB" id="5420347at2"/>
<evidence type="ECO:0000256" key="1">
    <source>
        <dbReference type="PROSITE-ProRule" id="PRU00409"/>
    </source>
</evidence>